<dbReference type="Proteomes" id="UP000077071">
    <property type="component" value="Chromosome"/>
</dbReference>
<gene>
    <name evidence="1" type="ORF">A6122_1580</name>
</gene>
<dbReference type="PATRIC" id="fig|33888.3.peg.1734"/>
<dbReference type="InterPro" id="IPR036291">
    <property type="entry name" value="NAD(P)-bd_dom_sf"/>
</dbReference>
<dbReference type="AlphaFoldDB" id="A0A160KSM7"/>
<dbReference type="SUPFAM" id="SSF51735">
    <property type="entry name" value="NAD(P)-binding Rossmann-fold domains"/>
    <property type="match status" value="1"/>
</dbReference>
<organism evidence="1 2">
    <name type="scientific">Rathayibacter tritici</name>
    <dbReference type="NCBI Taxonomy" id="33888"/>
    <lineage>
        <taxon>Bacteria</taxon>
        <taxon>Bacillati</taxon>
        <taxon>Actinomycetota</taxon>
        <taxon>Actinomycetes</taxon>
        <taxon>Micrococcales</taxon>
        <taxon>Microbacteriaceae</taxon>
        <taxon>Rathayibacter</taxon>
    </lineage>
</organism>
<dbReference type="EMBL" id="CP015515">
    <property type="protein sequence ID" value="AND16716.1"/>
    <property type="molecule type" value="Genomic_DNA"/>
</dbReference>
<proteinExistence type="predicted"/>
<sequence>MIRVALVGYGLAGSVFHGPFLAADPSFEVVAVATRAAGRSRRALPS</sequence>
<evidence type="ECO:0008006" key="3">
    <source>
        <dbReference type="Google" id="ProtNLM"/>
    </source>
</evidence>
<dbReference type="Gene3D" id="3.40.50.720">
    <property type="entry name" value="NAD(P)-binding Rossmann-like Domain"/>
    <property type="match status" value="1"/>
</dbReference>
<accession>A0A160KSM7</accession>
<keyword evidence="2" id="KW-1185">Reference proteome</keyword>
<name>A0A160KSM7_9MICO</name>
<dbReference type="KEGG" id="rtn:A6122_1580"/>
<evidence type="ECO:0000313" key="2">
    <source>
        <dbReference type="Proteomes" id="UP000077071"/>
    </source>
</evidence>
<protein>
    <recommendedName>
        <fullName evidence="3">Oxidoreductase</fullName>
    </recommendedName>
</protein>
<reference evidence="1 2" key="1">
    <citation type="submission" date="2016-05" db="EMBL/GenBank/DDBJ databases">
        <title>Complete genome sequence of Rathayibacter tritici NCPPB 1953.</title>
        <authorList>
            <person name="Park J."/>
            <person name="Lee H.-H."/>
            <person name="Lee S.-W."/>
            <person name="Seo Y.-S."/>
        </authorList>
    </citation>
    <scope>NUCLEOTIDE SEQUENCE [LARGE SCALE GENOMIC DNA]</scope>
    <source>
        <strain evidence="1 2">NCPPB 1953</strain>
    </source>
</reference>
<evidence type="ECO:0000313" key="1">
    <source>
        <dbReference type="EMBL" id="AND16716.1"/>
    </source>
</evidence>